<sequence length="276" mass="30394">MTLLLGFAAVNTGNNLLFLIVSAMLGFMATSGVLGWLNIRGIEARLTLPREIYCATPCTATLDLTSRRLLLPSFILRVSVMSGTGTLLALPRHATSRLAIPLVFPARGKGSIDHLQLASRFPVGFFVRSRPVPLMTPYLVFPAPIKYPLPSSGDEQGYRGEHRTASRGSNGDLERIGDYSGREPLKLIHWRLSARHGSLKVKEFAATGADPLTLDLKQLPVETREEILGRAVYLVNRLIRAHRPIGLTLPHRVIPPAADQAHRLRLLRELALYGTD</sequence>
<comment type="caution">
    <text evidence="3">The sequence shown here is derived from an EMBL/GenBank/DDBJ whole genome shotgun (WGS) entry which is preliminary data.</text>
</comment>
<keyword evidence="4" id="KW-1185">Reference proteome</keyword>
<evidence type="ECO:0000256" key="2">
    <source>
        <dbReference type="SAM" id="Phobius"/>
    </source>
</evidence>
<dbReference type="PANTHER" id="PTHR34351">
    <property type="entry name" value="SLR1927 PROTEIN-RELATED"/>
    <property type="match status" value="1"/>
</dbReference>
<feature type="region of interest" description="Disordered" evidence="1">
    <location>
        <begin position="152"/>
        <end position="173"/>
    </location>
</feature>
<evidence type="ECO:0000313" key="4">
    <source>
        <dbReference type="Proteomes" id="UP000319449"/>
    </source>
</evidence>
<gene>
    <name evidence="3" type="ORF">JN12_02600</name>
</gene>
<organism evidence="3 4">
    <name type="scientific">Geobacter argillaceus</name>
    <dbReference type="NCBI Taxonomy" id="345631"/>
    <lineage>
        <taxon>Bacteria</taxon>
        <taxon>Pseudomonadati</taxon>
        <taxon>Thermodesulfobacteriota</taxon>
        <taxon>Desulfuromonadia</taxon>
        <taxon>Geobacterales</taxon>
        <taxon>Geobacteraceae</taxon>
        <taxon>Geobacter</taxon>
    </lineage>
</organism>
<evidence type="ECO:0000313" key="3">
    <source>
        <dbReference type="EMBL" id="TWJ18378.1"/>
    </source>
</evidence>
<evidence type="ECO:0000256" key="1">
    <source>
        <dbReference type="SAM" id="MobiDB-lite"/>
    </source>
</evidence>
<proteinExistence type="predicted"/>
<keyword evidence="2" id="KW-0472">Membrane</keyword>
<dbReference type="EMBL" id="VLLN01000016">
    <property type="protein sequence ID" value="TWJ18378.1"/>
    <property type="molecule type" value="Genomic_DNA"/>
</dbReference>
<keyword evidence="2" id="KW-0812">Transmembrane</keyword>
<dbReference type="Proteomes" id="UP000319449">
    <property type="component" value="Unassembled WGS sequence"/>
</dbReference>
<feature type="transmembrane region" description="Helical" evidence="2">
    <location>
        <begin position="16"/>
        <end position="37"/>
    </location>
</feature>
<dbReference type="AlphaFoldDB" id="A0A562VKH1"/>
<protein>
    <submittedName>
        <fullName evidence="3">Uncharacterized protein (DUF58 family)</fullName>
    </submittedName>
</protein>
<reference evidence="3 4" key="1">
    <citation type="submission" date="2019-07" db="EMBL/GenBank/DDBJ databases">
        <title>Genomic Encyclopedia of Archaeal and Bacterial Type Strains, Phase II (KMG-II): from individual species to whole genera.</title>
        <authorList>
            <person name="Goeker M."/>
        </authorList>
    </citation>
    <scope>NUCLEOTIDE SEQUENCE [LARGE SCALE GENOMIC DNA]</scope>
    <source>
        <strain evidence="3 4">ATCC BAA-1139</strain>
    </source>
</reference>
<keyword evidence="2" id="KW-1133">Transmembrane helix</keyword>
<name>A0A562VKH1_9BACT</name>
<dbReference type="PANTHER" id="PTHR34351:SF1">
    <property type="entry name" value="SLR1927 PROTEIN"/>
    <property type="match status" value="1"/>
</dbReference>
<accession>A0A562VKH1</accession>
<dbReference type="RefSeq" id="WP_246125861.1">
    <property type="nucleotide sequence ID" value="NZ_VLLN01000016.1"/>
</dbReference>